<sequence>MLSLYCHLIRAGHVSQMAINWHYAMVSWKYWVLPKHHKQYQSKSQ</sequence>
<evidence type="ECO:0000313" key="1">
    <source>
        <dbReference type="EMBL" id="AIY39215.1"/>
    </source>
</evidence>
<dbReference type="KEGG" id="care:LT85_0055"/>
<keyword evidence="2" id="KW-1185">Reference proteome</keyword>
<reference evidence="2" key="1">
    <citation type="journal article" date="2014" name="Soil Biol. Biochem.">
        <title>Structure and function of bacterial communities in ageing soils: Insights from the Mendocino ecological staircase.</title>
        <authorList>
            <person name="Uroz S."/>
            <person name="Tech J.J."/>
            <person name="Sawaya N.A."/>
            <person name="Frey-Klett P."/>
            <person name="Leveau J.H.J."/>
        </authorList>
    </citation>
    <scope>NUCLEOTIDE SEQUENCE [LARGE SCALE GENOMIC DNA]</scope>
    <source>
        <strain evidence="2">Cal35</strain>
    </source>
</reference>
<name>A0A0A1F5Z7_9BURK</name>
<protein>
    <submittedName>
        <fullName evidence="1">Uncharacterized protein</fullName>
    </submittedName>
</protein>
<dbReference type="STRING" id="279058.LT85_0055"/>
<dbReference type="HOGENOM" id="CLU_3198401_0_0_4"/>
<accession>A0A0A1F5Z7</accession>
<proteinExistence type="predicted"/>
<gene>
    <name evidence="1" type="ORF">LT85_0055</name>
</gene>
<dbReference type="Proteomes" id="UP000030302">
    <property type="component" value="Chromosome"/>
</dbReference>
<evidence type="ECO:0000313" key="2">
    <source>
        <dbReference type="Proteomes" id="UP000030302"/>
    </source>
</evidence>
<dbReference type="EMBL" id="CP009962">
    <property type="protein sequence ID" value="AIY39215.1"/>
    <property type="molecule type" value="Genomic_DNA"/>
</dbReference>
<dbReference type="AlphaFoldDB" id="A0A0A1F5Z7"/>
<organism evidence="1 2">
    <name type="scientific">Collimonas arenae</name>
    <dbReference type="NCBI Taxonomy" id="279058"/>
    <lineage>
        <taxon>Bacteria</taxon>
        <taxon>Pseudomonadati</taxon>
        <taxon>Pseudomonadota</taxon>
        <taxon>Betaproteobacteria</taxon>
        <taxon>Burkholderiales</taxon>
        <taxon>Oxalobacteraceae</taxon>
        <taxon>Collimonas</taxon>
    </lineage>
</organism>